<dbReference type="Proteomes" id="UP000886884">
    <property type="component" value="Unassembled WGS sequence"/>
</dbReference>
<dbReference type="InterPro" id="IPR005502">
    <property type="entry name" value="Ribosyl_crysJ1"/>
</dbReference>
<comment type="caution">
    <text evidence="1">The sequence shown here is derived from an EMBL/GenBank/DDBJ whole genome shotgun (WGS) entry which is preliminary data.</text>
</comment>
<protein>
    <submittedName>
        <fullName evidence="1">ADP-ribosylglycohydrolase family protein</fullName>
    </submittedName>
</protein>
<dbReference type="Gene3D" id="1.10.4080.10">
    <property type="entry name" value="ADP-ribosylation/Crystallin J1"/>
    <property type="match status" value="1"/>
</dbReference>
<dbReference type="SUPFAM" id="SSF101478">
    <property type="entry name" value="ADP-ribosylglycohydrolase"/>
    <property type="match status" value="1"/>
</dbReference>
<dbReference type="AlphaFoldDB" id="A0A9D1P7A8"/>
<dbReference type="Pfam" id="PF03747">
    <property type="entry name" value="ADP_ribosyl_GH"/>
    <property type="match status" value="1"/>
</dbReference>
<evidence type="ECO:0000313" key="2">
    <source>
        <dbReference type="Proteomes" id="UP000886884"/>
    </source>
</evidence>
<proteinExistence type="predicted"/>
<accession>A0A9D1P7A8</accession>
<reference evidence="1" key="1">
    <citation type="submission" date="2020-10" db="EMBL/GenBank/DDBJ databases">
        <authorList>
            <person name="Gilroy R."/>
        </authorList>
    </citation>
    <scope>NUCLEOTIDE SEQUENCE</scope>
    <source>
        <strain evidence="1">CHK183-6373</strain>
    </source>
</reference>
<dbReference type="InterPro" id="IPR036705">
    <property type="entry name" value="Ribosyl_crysJ1_sf"/>
</dbReference>
<name>A0A9D1P7A8_9FIRM</name>
<dbReference type="EMBL" id="DVOT01000099">
    <property type="protein sequence ID" value="HIV27407.1"/>
    <property type="molecule type" value="Genomic_DNA"/>
</dbReference>
<sequence length="649" mass="72357">MEHTKRHLAYADYYDKVYGCFLGKCIGGTAGGPAEGRKELLDFPLNEELLHKCLPNDDLDLQILWLELIETKGFDITARDMADEFYQKVPYGPGEYAYFQKNYARGIFPPLSGRFNNRYYKNGMGCPIRAEIWACIFPGADAIRQRYVEMDGSLDHERDSIDAEIFLATLESELFFSHDLRRAIETALDGIPEHTKLRGAVRDTLQWYDAGHDWKLTRGLILRNYGHADCTNLYQNIGFVLLALLYGGEDFRETIRLGLACGYDTDCICATAASVLGIIRGAKRLLGEDGMSDSGLAIGVGTNRKSGSIATLARDVCAVGISAGNWFAGEAAEIAGHPECRPVPAISRTPAVAVEAVYQGDPVLRPDAPTELSLAFTNHSTASIALAVEVRAPEGVLFTPGEIQLTLQPHERYLLPCRAELLPSAKILCQQNLFRVHMRGAFGELCDRFGLVGCDVWYRFGPFLENIRDISTLPPHEAYGSHLALRPGENAYDITREYHLGGIANIDKEFVSEAEPFLSIPMDGRAECIPERIALGEDLFDTAKIQKYEGAHVDYLVRTLVSPEERSLEIAVGHTAPFKLWLNGKLLGESKQTKWWTLENMHFSATLARGENTLILKCAQQSDHAKYSIVWRDASWRQYADFASVLLDR</sequence>
<reference evidence="1" key="2">
    <citation type="journal article" date="2021" name="PeerJ">
        <title>Extensive microbial diversity within the chicken gut microbiome revealed by metagenomics and culture.</title>
        <authorList>
            <person name="Gilroy R."/>
            <person name="Ravi A."/>
            <person name="Getino M."/>
            <person name="Pursley I."/>
            <person name="Horton D.L."/>
            <person name="Alikhan N.F."/>
            <person name="Baker D."/>
            <person name="Gharbi K."/>
            <person name="Hall N."/>
            <person name="Watson M."/>
            <person name="Adriaenssens E.M."/>
            <person name="Foster-Nyarko E."/>
            <person name="Jarju S."/>
            <person name="Secka A."/>
            <person name="Antonio M."/>
            <person name="Oren A."/>
            <person name="Chaudhuri R.R."/>
            <person name="La Ragione R."/>
            <person name="Hildebrand F."/>
            <person name="Pallen M.J."/>
        </authorList>
    </citation>
    <scope>NUCLEOTIDE SEQUENCE</scope>
    <source>
        <strain evidence="1">CHK183-6373</strain>
    </source>
</reference>
<gene>
    <name evidence="1" type="ORF">IAA64_05530</name>
</gene>
<evidence type="ECO:0000313" key="1">
    <source>
        <dbReference type="EMBL" id="HIV27407.1"/>
    </source>
</evidence>
<organism evidence="1 2">
    <name type="scientific">Candidatus Ornithocaccomicrobium faecavium</name>
    <dbReference type="NCBI Taxonomy" id="2840890"/>
    <lineage>
        <taxon>Bacteria</taxon>
        <taxon>Bacillati</taxon>
        <taxon>Bacillota</taxon>
        <taxon>Clostridia</taxon>
        <taxon>Candidatus Ornithocaccomicrobium</taxon>
    </lineage>
</organism>